<accession>A0A5J6G5E5</accession>
<dbReference type="EMBL" id="CP023699">
    <property type="protein sequence ID" value="QEU90789.1"/>
    <property type="molecule type" value="Genomic_DNA"/>
</dbReference>
<proteinExistence type="predicted"/>
<dbReference type="GO" id="GO:0004519">
    <property type="term" value="F:endonuclease activity"/>
    <property type="evidence" value="ECO:0007669"/>
    <property type="project" value="UniProtKB-KW"/>
</dbReference>
<dbReference type="OrthoDB" id="5521926at2"/>
<organism evidence="1 2">
    <name type="scientific">Streptomyces kanamyceticus</name>
    <dbReference type="NCBI Taxonomy" id="1967"/>
    <lineage>
        <taxon>Bacteria</taxon>
        <taxon>Bacillati</taxon>
        <taxon>Actinomycetota</taxon>
        <taxon>Actinomycetes</taxon>
        <taxon>Kitasatosporales</taxon>
        <taxon>Streptomycetaceae</taxon>
        <taxon>Streptomyces</taxon>
    </lineage>
</organism>
<dbReference type="SUPFAM" id="SSF52980">
    <property type="entry name" value="Restriction endonuclease-like"/>
    <property type="match status" value="1"/>
</dbReference>
<dbReference type="Proteomes" id="UP000325529">
    <property type="component" value="Chromosome"/>
</dbReference>
<evidence type="ECO:0000313" key="1">
    <source>
        <dbReference type="EMBL" id="QEU90789.1"/>
    </source>
</evidence>
<dbReference type="RefSeq" id="WP_055547803.1">
    <property type="nucleotide sequence ID" value="NZ_CP023699.1"/>
</dbReference>
<sequence length="321" mass="36295">MGHDDAYHWPPELLELLIELVPRLSRSKDGVLGFLRGAGVSEELLAVHRQQLAADRAAISKYKIVRAVLSQINEQGDAGLQVRRELLKRAIEFEDFSTLWPDDRLPAQGLQANARSLVNVKDSFTRMNQARNDERAARLAARTAETERLARRRAEFAALRGRFADLFNELDPRKRGTALEGVLNDVFKAEGVLLRESFVLRDEDGQVAEQIDGALEMDGSQYLVEIKWRGEPVEINAMSRHLVRVYGRSEVRALFISASGFTGPAIKESERALNQRVIVLGELRELILLLEQDGDITHWLREKVRIAQLDRRPLALLGSDF</sequence>
<dbReference type="KEGG" id="ska:CP970_07620"/>
<keyword evidence="1" id="KW-0540">Nuclease</keyword>
<dbReference type="AlphaFoldDB" id="A0A5J6G5E5"/>
<keyword evidence="1" id="KW-0255">Endonuclease</keyword>
<reference evidence="1 2" key="1">
    <citation type="submission" date="2017-09" db="EMBL/GenBank/DDBJ databases">
        <authorList>
            <person name="Lee N."/>
            <person name="Cho B.-K."/>
        </authorList>
    </citation>
    <scope>NUCLEOTIDE SEQUENCE [LARGE SCALE GENOMIC DNA]</scope>
    <source>
        <strain evidence="1 2">ATCC 12853</strain>
    </source>
</reference>
<keyword evidence="1" id="KW-0378">Hydrolase</keyword>
<gene>
    <name evidence="1" type="ORF">CP970_07620</name>
</gene>
<name>A0A5J6G5E5_STRKN</name>
<dbReference type="InterPro" id="IPR011335">
    <property type="entry name" value="Restrct_endonuc-II-like"/>
</dbReference>
<keyword evidence="2" id="KW-1185">Reference proteome</keyword>
<evidence type="ECO:0000313" key="2">
    <source>
        <dbReference type="Proteomes" id="UP000325529"/>
    </source>
</evidence>
<protein>
    <submittedName>
        <fullName evidence="1">Restriction endonuclease</fullName>
    </submittedName>
</protein>